<dbReference type="Proteomes" id="UP000005239">
    <property type="component" value="Unassembled WGS sequence"/>
</dbReference>
<proteinExistence type="predicted"/>
<accession>A0A8R1UI96</accession>
<protein>
    <submittedName>
        <fullName evidence="1">Uncharacterized protein</fullName>
    </submittedName>
</protein>
<name>A0A2A6B414_PRIPA</name>
<dbReference type="EnsemblMetazoa" id="PPA30363.1">
    <property type="protein sequence ID" value="PPA30363.1"/>
    <property type="gene ID" value="WBGene00203231"/>
</dbReference>
<evidence type="ECO:0000313" key="2">
    <source>
        <dbReference type="Proteomes" id="UP000005239"/>
    </source>
</evidence>
<organism evidence="1 2">
    <name type="scientific">Pristionchus pacificus</name>
    <name type="common">Parasitic nematode worm</name>
    <dbReference type="NCBI Taxonomy" id="54126"/>
    <lineage>
        <taxon>Eukaryota</taxon>
        <taxon>Metazoa</taxon>
        <taxon>Ecdysozoa</taxon>
        <taxon>Nematoda</taxon>
        <taxon>Chromadorea</taxon>
        <taxon>Rhabditida</taxon>
        <taxon>Rhabditina</taxon>
        <taxon>Diplogasteromorpha</taxon>
        <taxon>Diplogasteroidea</taxon>
        <taxon>Neodiplogasteridae</taxon>
        <taxon>Pristionchus</taxon>
    </lineage>
</organism>
<gene>
    <name evidence="1" type="primary">WBGene00203231</name>
</gene>
<sequence>MAGRPPPVVPDDLDPETRLMYEQYFIQRQTNRWSDRHGSVGMLLMANWQDILTNTPCCGLLPLMERQEVRKRICCCCTEENHSVDAIWHLMSERGGDANRLTDFTHDPLLDIALAAWPIGDLTFAPPGSSENKVMLGARSPYPREQHHYFTITNPTDARLSFLMTYTPETPAYPFIRFDQANGIIKPNESIRLGLHVRPLQNYIESRPPVTVKLEWVRAHWRMYGVVDRVRNQACKSFEFTIVFRQNVPYY</sequence>
<keyword evidence="2" id="KW-1185">Reference proteome</keyword>
<accession>A0A2A6B414</accession>
<evidence type="ECO:0000313" key="1">
    <source>
        <dbReference type="EnsemblMetazoa" id="PPA30363.1"/>
    </source>
</evidence>
<dbReference type="AlphaFoldDB" id="A0A2A6B414"/>
<reference evidence="1" key="2">
    <citation type="submission" date="2022-06" db="UniProtKB">
        <authorList>
            <consortium name="EnsemblMetazoa"/>
        </authorList>
    </citation>
    <scope>IDENTIFICATION</scope>
    <source>
        <strain evidence="1">PS312</strain>
    </source>
</reference>
<reference evidence="2" key="1">
    <citation type="journal article" date="2008" name="Nat. Genet.">
        <title>The Pristionchus pacificus genome provides a unique perspective on nematode lifestyle and parasitism.</title>
        <authorList>
            <person name="Dieterich C."/>
            <person name="Clifton S.W."/>
            <person name="Schuster L.N."/>
            <person name="Chinwalla A."/>
            <person name="Delehaunty K."/>
            <person name="Dinkelacker I."/>
            <person name="Fulton L."/>
            <person name="Fulton R."/>
            <person name="Godfrey J."/>
            <person name="Minx P."/>
            <person name="Mitreva M."/>
            <person name="Roeseler W."/>
            <person name="Tian H."/>
            <person name="Witte H."/>
            <person name="Yang S.P."/>
            <person name="Wilson R.K."/>
            <person name="Sommer R.J."/>
        </authorList>
    </citation>
    <scope>NUCLEOTIDE SEQUENCE [LARGE SCALE GENOMIC DNA]</scope>
    <source>
        <strain evidence="2">PS312</strain>
    </source>
</reference>